<dbReference type="STRING" id="1069536.SINU_04475"/>
<evidence type="ECO:0000256" key="7">
    <source>
        <dbReference type="ARBA" id="ARBA00023136"/>
    </source>
</evidence>
<gene>
    <name evidence="11" type="ORF">SINU_04475</name>
</gene>
<dbReference type="GO" id="GO:0009425">
    <property type="term" value="C:bacterial-type flagellum basal body"/>
    <property type="evidence" value="ECO:0007669"/>
    <property type="project" value="UniProtKB-SubCell"/>
</dbReference>
<dbReference type="OrthoDB" id="9807748at2"/>
<feature type="transmembrane region" description="Helical" evidence="10">
    <location>
        <begin position="34"/>
        <end position="54"/>
    </location>
</feature>
<comment type="subcellular location">
    <subcellularLocation>
        <location evidence="10">Cell membrane</location>
        <topology evidence="10">Multi-pass membrane protein</topology>
    </subcellularLocation>
    <subcellularLocation>
        <location evidence="10">Bacterial flagellum basal body</location>
    </subcellularLocation>
</comment>
<protein>
    <recommendedName>
        <fullName evidence="3 9">Flagellar biosynthetic protein FliR</fullName>
    </recommendedName>
</protein>
<evidence type="ECO:0000256" key="10">
    <source>
        <dbReference type="RuleBase" id="RU362071"/>
    </source>
</evidence>
<dbReference type="RefSeq" id="WP_010025560.1">
    <property type="nucleotide sequence ID" value="NZ_AFVQ02000052.1"/>
</dbReference>
<feature type="transmembrane region" description="Helical" evidence="10">
    <location>
        <begin position="179"/>
        <end position="203"/>
    </location>
</feature>
<dbReference type="EMBL" id="AFVQ02000052">
    <property type="protein sequence ID" value="KLI03141.1"/>
    <property type="molecule type" value="Genomic_DNA"/>
</dbReference>
<comment type="similarity">
    <text evidence="2 10">Belongs to the FliR/MopE/SpaR family.</text>
</comment>
<dbReference type="GO" id="GO:0006605">
    <property type="term" value="P:protein targeting"/>
    <property type="evidence" value="ECO:0007669"/>
    <property type="project" value="UniProtKB-UniRule"/>
</dbReference>
<dbReference type="InterPro" id="IPR006303">
    <property type="entry name" value="FliR"/>
</dbReference>
<dbReference type="AlphaFoldDB" id="A0A0U1QQR1"/>
<dbReference type="InterPro" id="IPR002010">
    <property type="entry name" value="T3SS_IM_R"/>
</dbReference>
<keyword evidence="12" id="KW-1185">Reference proteome</keyword>
<keyword evidence="7 10" id="KW-0472">Membrane</keyword>
<keyword evidence="11" id="KW-0282">Flagellum</keyword>
<evidence type="ECO:0000256" key="5">
    <source>
        <dbReference type="ARBA" id="ARBA00022692"/>
    </source>
</evidence>
<keyword evidence="11" id="KW-0966">Cell projection</keyword>
<feature type="transmembrane region" description="Helical" evidence="10">
    <location>
        <begin position="124"/>
        <end position="143"/>
    </location>
</feature>
<reference evidence="11 12" key="1">
    <citation type="journal article" date="2011" name="J. Bacteriol.">
        <title>Draft genome sequence of Sporolactobacillus inulinus strain CASD, an efficient D-lactic acid-producing bacterium with high-concentration lactate tolerance capability.</title>
        <authorList>
            <person name="Yu B."/>
            <person name="Su F."/>
            <person name="Wang L."/>
            <person name="Xu K."/>
            <person name="Zhao B."/>
            <person name="Xu P."/>
        </authorList>
    </citation>
    <scope>NUCLEOTIDE SEQUENCE [LARGE SCALE GENOMIC DNA]</scope>
    <source>
        <strain evidence="11 12">CASD</strain>
    </source>
</reference>
<evidence type="ECO:0000256" key="9">
    <source>
        <dbReference type="NCBIfam" id="TIGR01400"/>
    </source>
</evidence>
<accession>A0A0U1QQR1</accession>
<dbReference type="NCBIfam" id="TIGR01400">
    <property type="entry name" value="fliR"/>
    <property type="match status" value="1"/>
</dbReference>
<keyword evidence="11" id="KW-0969">Cilium</keyword>
<feature type="transmembrane region" description="Helical" evidence="10">
    <location>
        <begin position="210"/>
        <end position="232"/>
    </location>
</feature>
<dbReference type="PANTHER" id="PTHR30065:SF1">
    <property type="entry name" value="SURFACE PRESENTATION OF ANTIGENS PROTEIN SPAR"/>
    <property type="match status" value="1"/>
</dbReference>
<evidence type="ECO:0000256" key="8">
    <source>
        <dbReference type="ARBA" id="ARBA00023143"/>
    </source>
</evidence>
<evidence type="ECO:0000256" key="1">
    <source>
        <dbReference type="ARBA" id="ARBA00002578"/>
    </source>
</evidence>
<comment type="function">
    <text evidence="1 10">Role in flagellar biosynthesis.</text>
</comment>
<name>A0A0U1QQR1_9BACL</name>
<evidence type="ECO:0000256" key="6">
    <source>
        <dbReference type="ARBA" id="ARBA00022989"/>
    </source>
</evidence>
<evidence type="ECO:0000256" key="4">
    <source>
        <dbReference type="ARBA" id="ARBA00022475"/>
    </source>
</evidence>
<comment type="caution">
    <text evidence="11">The sequence shown here is derived from an EMBL/GenBank/DDBJ whole genome shotgun (WGS) entry which is preliminary data.</text>
</comment>
<dbReference type="Proteomes" id="UP000035553">
    <property type="component" value="Unassembled WGS sequence"/>
</dbReference>
<organism evidence="11 12">
    <name type="scientific">Sporolactobacillus inulinus CASD</name>
    <dbReference type="NCBI Taxonomy" id="1069536"/>
    <lineage>
        <taxon>Bacteria</taxon>
        <taxon>Bacillati</taxon>
        <taxon>Bacillota</taxon>
        <taxon>Bacilli</taxon>
        <taxon>Bacillales</taxon>
        <taxon>Sporolactobacillaceae</taxon>
        <taxon>Sporolactobacillus</taxon>
    </lineage>
</organism>
<sequence length="259" mass="27906">MSLFNAVPLFLLILARLTSFIVTMPIFSYRTIPAPVKIGLATVLAVLVEVTLFQNQGQAIPLDGRYILLLLKEVLVGLMLGFVAGIITYAVQLAGAFIDMQMGFAIANVISPESGVPTPLTGQFLYVLQLLFFLGVNAHHMLINGVLYSFQVIQIDHVTVAFGSGTTAEFVARTSAQMFLIAAQLAIPIVGCLFLVDVAVGLVARTVPQINVFVVGLPLKILVGFAVMLVVFPSLIGLFQIIFDAMTTIFSNFIRLLGS</sequence>
<feature type="transmembrane region" description="Helical" evidence="10">
    <location>
        <begin position="6"/>
        <end position="27"/>
    </location>
</feature>
<keyword evidence="8 10" id="KW-0975">Bacterial flagellum</keyword>
<proteinExistence type="inferred from homology"/>
<keyword evidence="5 10" id="KW-0812">Transmembrane</keyword>
<evidence type="ECO:0000256" key="3">
    <source>
        <dbReference type="ARBA" id="ARBA00021717"/>
    </source>
</evidence>
<keyword evidence="4 10" id="KW-1003">Cell membrane</keyword>
<dbReference type="GO" id="GO:0044780">
    <property type="term" value="P:bacterial-type flagellum assembly"/>
    <property type="evidence" value="ECO:0007669"/>
    <property type="project" value="UniProtKB-UniRule"/>
</dbReference>
<dbReference type="PRINTS" id="PR00953">
    <property type="entry name" value="TYPE3IMRPROT"/>
</dbReference>
<dbReference type="Pfam" id="PF01311">
    <property type="entry name" value="Bac_export_1"/>
    <property type="match status" value="1"/>
</dbReference>
<evidence type="ECO:0000313" key="11">
    <source>
        <dbReference type="EMBL" id="KLI03141.1"/>
    </source>
</evidence>
<dbReference type="GO" id="GO:0005886">
    <property type="term" value="C:plasma membrane"/>
    <property type="evidence" value="ECO:0007669"/>
    <property type="project" value="UniProtKB-SubCell"/>
</dbReference>
<feature type="transmembrane region" description="Helical" evidence="10">
    <location>
        <begin position="74"/>
        <end position="98"/>
    </location>
</feature>
<evidence type="ECO:0000313" key="12">
    <source>
        <dbReference type="Proteomes" id="UP000035553"/>
    </source>
</evidence>
<dbReference type="PANTHER" id="PTHR30065">
    <property type="entry name" value="FLAGELLAR BIOSYNTHETIC PROTEIN FLIR"/>
    <property type="match status" value="1"/>
</dbReference>
<evidence type="ECO:0000256" key="2">
    <source>
        <dbReference type="ARBA" id="ARBA00009772"/>
    </source>
</evidence>
<keyword evidence="6 10" id="KW-1133">Transmembrane helix</keyword>